<protein>
    <recommendedName>
        <fullName evidence="1">Histidine kinase domain-containing protein</fullName>
    </recommendedName>
</protein>
<evidence type="ECO:0000259" key="1">
    <source>
        <dbReference type="PROSITE" id="PS50109"/>
    </source>
</evidence>
<feature type="domain" description="Histidine kinase" evidence="1">
    <location>
        <begin position="1"/>
        <end position="91"/>
    </location>
</feature>
<dbReference type="InterPro" id="IPR036890">
    <property type="entry name" value="HATPase_C_sf"/>
</dbReference>
<dbReference type="AlphaFoldDB" id="A0A645JMR6"/>
<evidence type="ECO:0000313" key="2">
    <source>
        <dbReference type="EMBL" id="MPN64955.1"/>
    </source>
</evidence>
<sequence>MVSELLHNSLEHAFDDGRAGGKIIIEIQHTGQEAHISVADNGKGFDINSVTEDCLGLSIVFSIVKDKLKGMISVSSSESGTVIAFDFKNKIFE</sequence>
<dbReference type="Gene3D" id="3.30.565.10">
    <property type="entry name" value="Histidine kinase-like ATPase, C-terminal domain"/>
    <property type="match status" value="1"/>
</dbReference>
<name>A0A645JMR6_9ZZZZ</name>
<accession>A0A645JMR6</accession>
<dbReference type="EMBL" id="VSSQ01146597">
    <property type="protein sequence ID" value="MPN64955.1"/>
    <property type="molecule type" value="Genomic_DNA"/>
</dbReference>
<dbReference type="PANTHER" id="PTHR43065">
    <property type="entry name" value="SENSOR HISTIDINE KINASE"/>
    <property type="match status" value="1"/>
</dbReference>
<dbReference type="Pfam" id="PF02518">
    <property type="entry name" value="HATPase_c"/>
    <property type="match status" value="1"/>
</dbReference>
<dbReference type="PROSITE" id="PS50109">
    <property type="entry name" value="HIS_KIN"/>
    <property type="match status" value="1"/>
</dbReference>
<gene>
    <name evidence="2" type="ORF">SDC9_212734</name>
</gene>
<dbReference type="PANTHER" id="PTHR43065:SF23">
    <property type="entry name" value="SENSOR HISTIDINE KINASE PDTAS"/>
    <property type="match status" value="1"/>
</dbReference>
<dbReference type="SUPFAM" id="SSF55874">
    <property type="entry name" value="ATPase domain of HSP90 chaperone/DNA topoisomerase II/histidine kinase"/>
    <property type="match status" value="1"/>
</dbReference>
<organism evidence="2">
    <name type="scientific">bioreactor metagenome</name>
    <dbReference type="NCBI Taxonomy" id="1076179"/>
    <lineage>
        <taxon>unclassified sequences</taxon>
        <taxon>metagenomes</taxon>
        <taxon>ecological metagenomes</taxon>
    </lineage>
</organism>
<reference evidence="2" key="1">
    <citation type="submission" date="2019-08" db="EMBL/GenBank/DDBJ databases">
        <authorList>
            <person name="Kucharzyk K."/>
            <person name="Murdoch R.W."/>
            <person name="Higgins S."/>
            <person name="Loffler F."/>
        </authorList>
    </citation>
    <scope>NUCLEOTIDE SEQUENCE</scope>
</reference>
<proteinExistence type="predicted"/>
<dbReference type="InterPro" id="IPR003594">
    <property type="entry name" value="HATPase_dom"/>
</dbReference>
<dbReference type="InterPro" id="IPR005467">
    <property type="entry name" value="His_kinase_dom"/>
</dbReference>
<comment type="caution">
    <text evidence="2">The sequence shown here is derived from an EMBL/GenBank/DDBJ whole genome shotgun (WGS) entry which is preliminary data.</text>
</comment>